<evidence type="ECO:0000313" key="1">
    <source>
        <dbReference type="EMBL" id="QJA91764.1"/>
    </source>
</evidence>
<reference evidence="1" key="1">
    <citation type="submission" date="2020-03" db="EMBL/GenBank/DDBJ databases">
        <title>The deep terrestrial virosphere.</title>
        <authorList>
            <person name="Holmfeldt K."/>
            <person name="Nilsson E."/>
            <person name="Simone D."/>
            <person name="Lopez-Fernandez M."/>
            <person name="Wu X."/>
            <person name="de Brujin I."/>
            <person name="Lundin D."/>
            <person name="Andersson A."/>
            <person name="Bertilsson S."/>
            <person name="Dopson M."/>
        </authorList>
    </citation>
    <scope>NUCLEOTIDE SEQUENCE</scope>
    <source>
        <strain evidence="1">MM415B03262</strain>
    </source>
</reference>
<accession>A0A6M3LEG4</accession>
<organism evidence="1">
    <name type="scientific">viral metagenome</name>
    <dbReference type="NCBI Taxonomy" id="1070528"/>
    <lineage>
        <taxon>unclassified sequences</taxon>
        <taxon>metagenomes</taxon>
        <taxon>organismal metagenomes</taxon>
    </lineage>
</organism>
<dbReference type="EMBL" id="MT143011">
    <property type="protein sequence ID" value="QJA91764.1"/>
    <property type="molecule type" value="Genomic_DNA"/>
</dbReference>
<gene>
    <name evidence="1" type="ORF">MM415B03262_0015</name>
</gene>
<protein>
    <submittedName>
        <fullName evidence="1">Uncharacterized protein</fullName>
    </submittedName>
</protein>
<name>A0A6M3LEG4_9ZZZZ</name>
<sequence length="74" mass="8552">MTSHLQQDHELRRAVENWLDHTVHDVFAPDVAKDVLLDIVMERFAVWMEMDAAYRSVSSPARKGLEAYLKDAPK</sequence>
<dbReference type="AlphaFoldDB" id="A0A6M3LEG4"/>
<proteinExistence type="predicted"/>